<dbReference type="PROSITE" id="PS52015">
    <property type="entry name" value="TONB_CTD"/>
    <property type="match status" value="1"/>
</dbReference>
<feature type="chain" id="PRO_5002429705" description="TonB C-terminal domain-containing protein" evidence="1">
    <location>
        <begin position="20"/>
        <end position="247"/>
    </location>
</feature>
<feature type="domain" description="TonB C-terminal" evidence="2">
    <location>
        <begin position="155"/>
        <end position="247"/>
    </location>
</feature>
<keyword evidence="1" id="KW-0732">Signal</keyword>
<gene>
    <name evidence="3" type="ORF">FPE01S_01_16560</name>
</gene>
<dbReference type="GO" id="GO:0031992">
    <property type="term" value="F:energy transducer activity"/>
    <property type="evidence" value="ECO:0007669"/>
    <property type="project" value="TreeGrafter"/>
</dbReference>
<dbReference type="InterPro" id="IPR051045">
    <property type="entry name" value="TonB-dependent_transducer"/>
</dbReference>
<dbReference type="EMBL" id="BBWV01000001">
    <property type="protein sequence ID" value="GAO42641.1"/>
    <property type="molecule type" value="Genomic_DNA"/>
</dbReference>
<dbReference type="PANTHER" id="PTHR33446:SF2">
    <property type="entry name" value="PROTEIN TONB"/>
    <property type="match status" value="1"/>
</dbReference>
<proteinExistence type="predicted"/>
<evidence type="ECO:0000256" key="1">
    <source>
        <dbReference type="SAM" id="SignalP"/>
    </source>
</evidence>
<name>A0A0E9MZ10_9BACT</name>
<keyword evidence="4" id="KW-1185">Reference proteome</keyword>
<dbReference type="PANTHER" id="PTHR33446">
    <property type="entry name" value="PROTEIN TONB-RELATED"/>
    <property type="match status" value="1"/>
</dbReference>
<dbReference type="RefSeq" id="WP_052955613.1">
    <property type="nucleotide sequence ID" value="NZ_BBWV01000001.1"/>
</dbReference>
<dbReference type="AlphaFoldDB" id="A0A0E9MZ10"/>
<evidence type="ECO:0000313" key="4">
    <source>
        <dbReference type="Proteomes" id="UP000033121"/>
    </source>
</evidence>
<reference evidence="3 4" key="1">
    <citation type="submission" date="2015-04" db="EMBL/GenBank/DDBJ databases">
        <title>Whole genome shotgun sequence of Flavihumibacter petaseus NBRC 106054.</title>
        <authorList>
            <person name="Miyazawa S."/>
            <person name="Hosoyama A."/>
            <person name="Hashimoto M."/>
            <person name="Noguchi M."/>
            <person name="Tsuchikane K."/>
            <person name="Ohji S."/>
            <person name="Yamazoe A."/>
            <person name="Ichikawa N."/>
            <person name="Kimura A."/>
            <person name="Fujita N."/>
        </authorList>
    </citation>
    <scope>NUCLEOTIDE SEQUENCE [LARGE SCALE GENOMIC DNA]</scope>
    <source>
        <strain evidence="3 4">NBRC 106054</strain>
    </source>
</reference>
<dbReference type="GO" id="GO:0098797">
    <property type="term" value="C:plasma membrane protein complex"/>
    <property type="evidence" value="ECO:0007669"/>
    <property type="project" value="TreeGrafter"/>
</dbReference>
<evidence type="ECO:0000259" key="2">
    <source>
        <dbReference type="PROSITE" id="PS52015"/>
    </source>
</evidence>
<dbReference type="Proteomes" id="UP000033121">
    <property type="component" value="Unassembled WGS sequence"/>
</dbReference>
<dbReference type="GO" id="GO:0055085">
    <property type="term" value="P:transmembrane transport"/>
    <property type="evidence" value="ECO:0007669"/>
    <property type="project" value="InterPro"/>
</dbReference>
<protein>
    <recommendedName>
        <fullName evidence="2">TonB C-terminal domain-containing protein</fullName>
    </recommendedName>
</protein>
<sequence>MHKIFLVLFGLITGVSAIAQQNETIEVFDSKWRSSSEKKAQYLRRSYKLGDSCYVWEYYQYKGPMIRSERTADSEGKVFHGASYHYNEAGFLDSMGTFRQGKKHGEFVRLKPDKFAYDVIYTYSNDSLVNIELVKPKPKADLAGNALEQESDYPGGAGAWQRFLNQNLRYPERSINLRAMGTAIVAFAVDETGGVTGPFLVRSVELGIDSESLRMIKKSGKWTPAVRNGEPVKSFKLQPLTFRLEKG</sequence>
<feature type="signal peptide" evidence="1">
    <location>
        <begin position="1"/>
        <end position="19"/>
    </location>
</feature>
<comment type="caution">
    <text evidence="3">The sequence shown here is derived from an EMBL/GenBank/DDBJ whole genome shotgun (WGS) entry which is preliminary data.</text>
</comment>
<dbReference type="OrthoDB" id="649093at2"/>
<organism evidence="3 4">
    <name type="scientific">Flavihumibacter petaseus NBRC 106054</name>
    <dbReference type="NCBI Taxonomy" id="1220578"/>
    <lineage>
        <taxon>Bacteria</taxon>
        <taxon>Pseudomonadati</taxon>
        <taxon>Bacteroidota</taxon>
        <taxon>Chitinophagia</taxon>
        <taxon>Chitinophagales</taxon>
        <taxon>Chitinophagaceae</taxon>
        <taxon>Flavihumibacter</taxon>
    </lineage>
</organism>
<dbReference type="Gene3D" id="3.30.1150.10">
    <property type="match status" value="1"/>
</dbReference>
<dbReference type="SUPFAM" id="SSF74653">
    <property type="entry name" value="TolA/TonB C-terminal domain"/>
    <property type="match status" value="1"/>
</dbReference>
<evidence type="ECO:0000313" key="3">
    <source>
        <dbReference type="EMBL" id="GAO42641.1"/>
    </source>
</evidence>
<dbReference type="InterPro" id="IPR037682">
    <property type="entry name" value="TonB_C"/>
</dbReference>
<dbReference type="Pfam" id="PF03544">
    <property type="entry name" value="TonB_C"/>
    <property type="match status" value="1"/>
</dbReference>
<accession>A0A0E9MZ10</accession>
<dbReference type="STRING" id="1220578.FPE01S_01_16560"/>